<proteinExistence type="predicted"/>
<dbReference type="Gene3D" id="1.10.1240.10">
    <property type="entry name" value="Methionine synthase domain"/>
    <property type="match status" value="1"/>
</dbReference>
<dbReference type="GO" id="GO:0031419">
    <property type="term" value="F:cobalamin binding"/>
    <property type="evidence" value="ECO:0007669"/>
    <property type="project" value="InterPro"/>
</dbReference>
<protein>
    <recommendedName>
        <fullName evidence="1">B12-binding domain-containing protein</fullName>
    </recommendedName>
</protein>
<dbReference type="EMBL" id="CP024899">
    <property type="protein sequence ID" value="ATX64916.1"/>
    <property type="molecule type" value="Genomic_DNA"/>
</dbReference>
<dbReference type="STRING" id="441209.GCA_001870665_00638"/>
<dbReference type="PROSITE" id="PS51332">
    <property type="entry name" value="B12_BINDING"/>
    <property type="match status" value="1"/>
</dbReference>
<dbReference type="SUPFAM" id="SSF52242">
    <property type="entry name" value="Cobalamin (vitamin B12)-binding domain"/>
    <property type="match status" value="1"/>
</dbReference>
<dbReference type="InterPro" id="IPR006158">
    <property type="entry name" value="Cobalamin-bd"/>
</dbReference>
<dbReference type="GO" id="GO:0046872">
    <property type="term" value="F:metal ion binding"/>
    <property type="evidence" value="ECO:0007669"/>
    <property type="project" value="InterPro"/>
</dbReference>
<accession>A0A2K8K7M1</accession>
<reference evidence="2 3" key="1">
    <citation type="submission" date="2017-11" db="EMBL/GenBank/DDBJ databases">
        <title>Revised Sequence and Annotation of the Rhodobaca barguzinensis strain alga05 Genome.</title>
        <authorList>
            <person name="Kopejtka K."/>
            <person name="Tomasch J.M."/>
            <person name="Bunk B."/>
            <person name="Koblizek M."/>
        </authorList>
    </citation>
    <scope>NUCLEOTIDE SEQUENCE [LARGE SCALE GENOMIC DNA]</scope>
    <source>
        <strain evidence="3">alga05</strain>
    </source>
</reference>
<dbReference type="Gene3D" id="3.40.50.280">
    <property type="entry name" value="Cobalamin-binding domain"/>
    <property type="match status" value="1"/>
</dbReference>
<name>A0A2K8K7M1_9RHOB</name>
<gene>
    <name evidence="2" type="ORF">BG454_02930</name>
</gene>
<dbReference type="OrthoDB" id="5498228at2"/>
<sequence>MVGLVHPVTSSKHSEDMSVRRFAMRVVSELAQASGTGHAALSTIIAKLVTDFARSGDSRALSTLYAEMRMRRISAEEVLDAYLPNALGVIGREWHNEEIDILHASLACARLQNLLRELGRAWASDRMGPVGDGRILLTLPKGEQHTFGVMLAANQLRRIGVSVKVMLLPAATELRDVLAHNRFNAVFISVSNKTSVLPCAAMVRELRTWSHEDIPIVIGGGLVLRENSDTDHRRIADTTGADIVTSDIACALHSCGIQQTIAAAE</sequence>
<organism evidence="2 3">
    <name type="scientific">Roseinatronobacter bogoriensis subsp. barguzinensis</name>
    <dbReference type="NCBI Taxonomy" id="441209"/>
    <lineage>
        <taxon>Bacteria</taxon>
        <taxon>Pseudomonadati</taxon>
        <taxon>Pseudomonadota</taxon>
        <taxon>Alphaproteobacteria</taxon>
        <taxon>Rhodobacterales</taxon>
        <taxon>Paracoccaceae</taxon>
        <taxon>Roseinatronobacter</taxon>
    </lineage>
</organism>
<evidence type="ECO:0000313" key="3">
    <source>
        <dbReference type="Proteomes" id="UP000228948"/>
    </source>
</evidence>
<feature type="domain" description="B12-binding" evidence="1">
    <location>
        <begin position="132"/>
        <end position="265"/>
    </location>
</feature>
<dbReference type="KEGG" id="rbg:BG454_02930"/>
<dbReference type="Proteomes" id="UP000228948">
    <property type="component" value="Chromosome"/>
</dbReference>
<evidence type="ECO:0000259" key="1">
    <source>
        <dbReference type="PROSITE" id="PS51332"/>
    </source>
</evidence>
<dbReference type="InterPro" id="IPR036724">
    <property type="entry name" value="Cobalamin-bd_sf"/>
</dbReference>
<dbReference type="AlphaFoldDB" id="A0A2K8K7M1"/>
<dbReference type="InterPro" id="IPR036594">
    <property type="entry name" value="Meth_synthase_dom"/>
</dbReference>
<evidence type="ECO:0000313" key="2">
    <source>
        <dbReference type="EMBL" id="ATX64916.1"/>
    </source>
</evidence>
<keyword evidence="3" id="KW-1185">Reference proteome</keyword>
<dbReference type="RefSeq" id="WP_100319074.1">
    <property type="nucleotide sequence ID" value="NZ_CP024899.1"/>
</dbReference>